<gene>
    <name evidence="1" type="primary">jg14472</name>
    <name evidence="1" type="ORF">PAEG_LOCUS19120</name>
</gene>
<sequence length="95" mass="11232">MGLIRRLRVTHWAMESYARSIRRRTEATNIAQRVAKLKWQWVGHKVWSSCWGPKVLEWQPRTGKRSVGRPPTRWIDDIKRVAGSRWIQAAQNRGI</sequence>
<comment type="caution">
    <text evidence="1">The sequence shown here is derived from an EMBL/GenBank/DDBJ whole genome shotgun (WGS) entry which is preliminary data.</text>
</comment>
<accession>A0A8S4RW56</accession>
<proteinExistence type="predicted"/>
<protein>
    <submittedName>
        <fullName evidence="1">Jg14472 protein</fullName>
    </submittedName>
</protein>
<keyword evidence="2" id="KW-1185">Reference proteome</keyword>
<dbReference type="Proteomes" id="UP000838756">
    <property type="component" value="Unassembled WGS sequence"/>
</dbReference>
<evidence type="ECO:0000313" key="2">
    <source>
        <dbReference type="Proteomes" id="UP000838756"/>
    </source>
</evidence>
<dbReference type="EMBL" id="CAKXAJ010025707">
    <property type="protein sequence ID" value="CAH2242902.1"/>
    <property type="molecule type" value="Genomic_DNA"/>
</dbReference>
<organism evidence="1 2">
    <name type="scientific">Pararge aegeria aegeria</name>
    <dbReference type="NCBI Taxonomy" id="348720"/>
    <lineage>
        <taxon>Eukaryota</taxon>
        <taxon>Metazoa</taxon>
        <taxon>Ecdysozoa</taxon>
        <taxon>Arthropoda</taxon>
        <taxon>Hexapoda</taxon>
        <taxon>Insecta</taxon>
        <taxon>Pterygota</taxon>
        <taxon>Neoptera</taxon>
        <taxon>Endopterygota</taxon>
        <taxon>Lepidoptera</taxon>
        <taxon>Glossata</taxon>
        <taxon>Ditrysia</taxon>
        <taxon>Papilionoidea</taxon>
        <taxon>Nymphalidae</taxon>
        <taxon>Satyrinae</taxon>
        <taxon>Satyrini</taxon>
        <taxon>Parargina</taxon>
        <taxon>Pararge</taxon>
    </lineage>
</organism>
<reference evidence="1" key="1">
    <citation type="submission" date="2022-03" db="EMBL/GenBank/DDBJ databases">
        <authorList>
            <person name="Lindestad O."/>
        </authorList>
    </citation>
    <scope>NUCLEOTIDE SEQUENCE</scope>
</reference>
<dbReference type="AlphaFoldDB" id="A0A8S4RW56"/>
<name>A0A8S4RW56_9NEOP</name>
<evidence type="ECO:0000313" key="1">
    <source>
        <dbReference type="EMBL" id="CAH2242902.1"/>
    </source>
</evidence>
<dbReference type="OrthoDB" id="407509at2759"/>